<dbReference type="PIRSF" id="PIRSF028977">
    <property type="entry name" value="Nucleolar_complex_p3"/>
    <property type="match status" value="1"/>
</dbReference>
<sequence>MAAKKSVKRGGKGKGYKASSTKLTNKRTSKLAKQGKLKPKKKKKGWGELNQQSEIQNHHRVNGRDELVPEEENDLSDQDLDFYGTPGTASSFISDAKFGSLSKETVSKGKKRKKNIDEGEEENYEQKPRKLFAKEENIKSLLPIKTSHGVIPQMTQIKQEEPEIKEEMIEKSETATPEKQEELPTLTNIELYANRQEKLRARKARIAALASSLIENPEENIKKLKELRSYVTECDPDMFLTVRKLAMISMMEVFKDIIPGYRIRLPTEAEKAAKLKKETKKIRDFEETFLLNYKKYLEFLEMTCKGKLVEDKDNRFGKSGAELRPSPAASQSLSVLAAKCLCEILKAHPHFNYRNNIITVLVPHMNKGNKEVRDIVCDTVREIFRSDKSGEVSLEIVKSISRMVKIREFKVKREVLDSFLSLKIKEVDYDGDLVKQDGKTRKEMMKKMSRRERKKKKKMELLEHELLETKASEDKNKKIKMHTEIVQTIFHTYFRVLKSLHQSSLLSTVLEGLARFAHLINVDFFEDLFNVFNNLIDSGNLGYRESLHCIKTAFVILMGQGEVLNIDPMRFYTHLYNSILSVHAGVSSDDTSLVLDCVECMLGRRRRQISQQRVLAFIKRICTLSLQQDGHCCVALLAVLRSFVVNFKSSELLFDNETQGSGMFLPELPHPEHSNAHNTMLWEITLLKNHYHPVVRQFATHLGKMAPTSGEGQLPVDLLRRDPKQFLQDFKPTEIFFGIEFPKKCSTKKKYFKPGTEFTQPEFSQIVADTCSMMDGGKGSTEEPREDSVT</sequence>
<dbReference type="Proteomes" id="UP000005408">
    <property type="component" value="Unassembled WGS sequence"/>
</dbReference>
<keyword evidence="3" id="KW-0175">Coiled coil</keyword>
<proteinExistence type="inferred from homology"/>
<dbReference type="AlphaFoldDB" id="A0A8W8IZT2"/>
<feature type="region of interest" description="Disordered" evidence="6">
    <location>
        <begin position="1"/>
        <end position="83"/>
    </location>
</feature>
<dbReference type="GO" id="GO:0006270">
    <property type="term" value="P:DNA replication initiation"/>
    <property type="evidence" value="ECO:0007669"/>
    <property type="project" value="TreeGrafter"/>
</dbReference>
<feature type="compositionally biased region" description="Acidic residues" evidence="6">
    <location>
        <begin position="68"/>
        <end position="80"/>
    </location>
</feature>
<evidence type="ECO:0000313" key="10">
    <source>
        <dbReference type="Proteomes" id="UP000005408"/>
    </source>
</evidence>
<feature type="domain" description="Nucleolar complex-associated protein 3 N-terminal" evidence="8">
    <location>
        <begin position="202"/>
        <end position="296"/>
    </location>
</feature>
<evidence type="ECO:0000256" key="4">
    <source>
        <dbReference type="ARBA" id="ARBA00023242"/>
    </source>
</evidence>
<evidence type="ECO:0000313" key="9">
    <source>
        <dbReference type="EnsemblMetazoa" id="G16405.4:cds"/>
    </source>
</evidence>
<dbReference type="GO" id="GO:0003682">
    <property type="term" value="F:chromatin binding"/>
    <property type="evidence" value="ECO:0007669"/>
    <property type="project" value="TreeGrafter"/>
</dbReference>
<evidence type="ECO:0000256" key="1">
    <source>
        <dbReference type="ARBA" id="ARBA00004604"/>
    </source>
</evidence>
<dbReference type="GO" id="GO:0005730">
    <property type="term" value="C:nucleolus"/>
    <property type="evidence" value="ECO:0007669"/>
    <property type="project" value="UniProtKB-SubCell"/>
</dbReference>
<comment type="similarity">
    <text evidence="2 5">Belongs to the CBF/MAK21 family.</text>
</comment>
<dbReference type="PANTHER" id="PTHR14428:SF5">
    <property type="entry name" value="NUCLEOLAR COMPLEX PROTEIN 3 HOMOLOG"/>
    <property type="match status" value="1"/>
</dbReference>
<feature type="compositionally biased region" description="Basic residues" evidence="6">
    <location>
        <begin position="1"/>
        <end position="15"/>
    </location>
</feature>
<name>A0A8W8IZT2_MAGGI</name>
<dbReference type="InterPro" id="IPR005612">
    <property type="entry name" value="CCAAT-binding_factor"/>
</dbReference>
<evidence type="ECO:0000259" key="8">
    <source>
        <dbReference type="Pfam" id="PF07540"/>
    </source>
</evidence>
<dbReference type="PANTHER" id="PTHR14428">
    <property type="entry name" value="NUCLEOLAR COMPLEX PROTEIN 3"/>
    <property type="match status" value="1"/>
</dbReference>
<evidence type="ECO:0000256" key="5">
    <source>
        <dbReference type="PIRNR" id="PIRNR028977"/>
    </source>
</evidence>
<protein>
    <recommendedName>
        <fullName evidence="5">Nucleolar complex protein 3 homolog</fullName>
        <shortName evidence="5">NOC3 protein homolog</shortName>
    </recommendedName>
</protein>
<evidence type="ECO:0000259" key="7">
    <source>
        <dbReference type="Pfam" id="PF03914"/>
    </source>
</evidence>
<accession>A0A8W8IZT2</accession>
<evidence type="ECO:0000256" key="6">
    <source>
        <dbReference type="SAM" id="MobiDB-lite"/>
    </source>
</evidence>
<keyword evidence="4" id="KW-0539">Nucleus</keyword>
<feature type="compositionally biased region" description="Basic residues" evidence="6">
    <location>
        <begin position="24"/>
        <end position="44"/>
    </location>
</feature>
<reference evidence="9" key="1">
    <citation type="submission" date="2022-08" db="UniProtKB">
        <authorList>
            <consortium name="EnsemblMetazoa"/>
        </authorList>
    </citation>
    <scope>IDENTIFICATION</scope>
    <source>
        <strain evidence="9">05x7-T-G4-1.051#20</strain>
    </source>
</reference>
<comment type="subcellular location">
    <subcellularLocation>
        <location evidence="1 5">Nucleus</location>
        <location evidence="1 5">Nucleolus</location>
    </subcellularLocation>
</comment>
<dbReference type="InterPro" id="IPR011501">
    <property type="entry name" value="Noc3_N"/>
</dbReference>
<keyword evidence="10" id="KW-1185">Reference proteome</keyword>
<evidence type="ECO:0000256" key="3">
    <source>
        <dbReference type="ARBA" id="ARBA00023054"/>
    </source>
</evidence>
<dbReference type="Pfam" id="PF03914">
    <property type="entry name" value="CBF"/>
    <property type="match status" value="1"/>
</dbReference>
<organism evidence="9 10">
    <name type="scientific">Magallana gigas</name>
    <name type="common">Pacific oyster</name>
    <name type="synonym">Crassostrea gigas</name>
    <dbReference type="NCBI Taxonomy" id="29159"/>
    <lineage>
        <taxon>Eukaryota</taxon>
        <taxon>Metazoa</taxon>
        <taxon>Spiralia</taxon>
        <taxon>Lophotrochozoa</taxon>
        <taxon>Mollusca</taxon>
        <taxon>Bivalvia</taxon>
        <taxon>Autobranchia</taxon>
        <taxon>Pteriomorphia</taxon>
        <taxon>Ostreida</taxon>
        <taxon>Ostreoidea</taxon>
        <taxon>Ostreidae</taxon>
        <taxon>Magallana</taxon>
    </lineage>
</organism>
<dbReference type="Pfam" id="PF07540">
    <property type="entry name" value="NOC3p"/>
    <property type="match status" value="1"/>
</dbReference>
<evidence type="ECO:0000256" key="2">
    <source>
        <dbReference type="ARBA" id="ARBA00007797"/>
    </source>
</evidence>
<feature type="domain" description="CCAAT-binding factor" evidence="7">
    <location>
        <begin position="546"/>
        <end position="699"/>
    </location>
</feature>
<dbReference type="EnsemblMetazoa" id="G16405.4">
    <property type="protein sequence ID" value="G16405.4:cds"/>
    <property type="gene ID" value="G16405"/>
</dbReference>
<dbReference type="InterPro" id="IPR016024">
    <property type="entry name" value="ARM-type_fold"/>
</dbReference>
<dbReference type="InterPro" id="IPR016903">
    <property type="entry name" value="Nucleolar_cplx-assoc_3"/>
</dbReference>
<dbReference type="SUPFAM" id="SSF48371">
    <property type="entry name" value="ARM repeat"/>
    <property type="match status" value="1"/>
</dbReference>
<feature type="region of interest" description="Disordered" evidence="6">
    <location>
        <begin position="100"/>
        <end position="127"/>
    </location>
</feature>